<evidence type="ECO:0000256" key="1">
    <source>
        <dbReference type="SAM" id="Phobius"/>
    </source>
</evidence>
<organism evidence="2">
    <name type="scientific">Octopus bimaculoides</name>
    <name type="common">California two-spotted octopus</name>
    <dbReference type="NCBI Taxonomy" id="37653"/>
    <lineage>
        <taxon>Eukaryota</taxon>
        <taxon>Metazoa</taxon>
        <taxon>Spiralia</taxon>
        <taxon>Lophotrochozoa</taxon>
        <taxon>Mollusca</taxon>
        <taxon>Cephalopoda</taxon>
        <taxon>Coleoidea</taxon>
        <taxon>Octopodiformes</taxon>
        <taxon>Octopoda</taxon>
        <taxon>Incirrata</taxon>
        <taxon>Octopodidae</taxon>
        <taxon>Octopus</taxon>
    </lineage>
</organism>
<keyword evidence="1" id="KW-1133">Transmembrane helix</keyword>
<dbReference type="AlphaFoldDB" id="A0A0L8GGI2"/>
<dbReference type="EMBL" id="KQ421906">
    <property type="protein sequence ID" value="KOF75979.1"/>
    <property type="molecule type" value="Genomic_DNA"/>
</dbReference>
<feature type="transmembrane region" description="Helical" evidence="1">
    <location>
        <begin position="359"/>
        <end position="378"/>
    </location>
</feature>
<accession>A0A0L8GGI2</accession>
<evidence type="ECO:0000313" key="2">
    <source>
        <dbReference type="EMBL" id="KOF75979.1"/>
    </source>
</evidence>
<sequence>MTSERCVISMEQFRHKYWQTHPESLMEMSNIFWSYHKVSATCLRYVGFFDKYRLQNLSEHFNDTEEIINLGINMNFSWDVVDSIIRENNMDIKRLGEILLTNYILVSHEGDEKTVEQIVNIFCEIGKNNCGIKIEEDFRCWSQQTCDKYKKLDEIEKKFKDGKTEKQLRVFGWQMKHTPERFFDYLGNFCSLKEYDKEVFVDLTKKDLNDMAVELLKNAPVEFAFQYLPSAAKYHYDSRLVLPLEWIAINPDSDKKYYSNEKLMWLFATHDFDKSIFHKFMLQNFPKEGVFKEFLEKHPQNQTISTFQILMYVLGSKSSSSCDYTKNMKILKMFEPFERFVSLFQDNCKVEKMLVFKNISTHDALLYVIIIFLICGCFKKNPVL</sequence>
<protein>
    <submittedName>
        <fullName evidence="2">Uncharacterized protein</fullName>
    </submittedName>
</protein>
<gene>
    <name evidence="2" type="ORF">OCBIM_22033904mg</name>
</gene>
<keyword evidence="1" id="KW-0812">Transmembrane</keyword>
<proteinExistence type="predicted"/>
<name>A0A0L8GGI2_OCTBM</name>
<keyword evidence="1" id="KW-0472">Membrane</keyword>
<reference evidence="2" key="1">
    <citation type="submission" date="2015-07" db="EMBL/GenBank/DDBJ databases">
        <title>MeaNS - Measles Nucleotide Surveillance Program.</title>
        <authorList>
            <person name="Tran T."/>
            <person name="Druce J."/>
        </authorList>
    </citation>
    <scope>NUCLEOTIDE SEQUENCE</scope>
    <source>
        <strain evidence="2">UCB-OBI-ISO-001</strain>
        <tissue evidence="2">Gonad</tissue>
    </source>
</reference>